<dbReference type="RefSeq" id="WP_119360348.1">
    <property type="nucleotide sequence ID" value="NZ_QWKZ01000053.1"/>
</dbReference>
<dbReference type="GO" id="GO:0050566">
    <property type="term" value="F:asparaginyl-tRNA synthase (glutamine-hydrolyzing) activity"/>
    <property type="evidence" value="ECO:0007669"/>
    <property type="project" value="RHEA"/>
</dbReference>
<comment type="catalytic activity">
    <reaction evidence="1">
        <text>L-aspartyl-tRNA(Asn) + L-glutamine + ATP + H2O = L-asparaginyl-tRNA(Asn) + L-glutamate + ADP + phosphate + 2 H(+)</text>
        <dbReference type="Rhea" id="RHEA:14513"/>
        <dbReference type="Rhea" id="RHEA-COMP:9674"/>
        <dbReference type="Rhea" id="RHEA-COMP:9677"/>
        <dbReference type="ChEBI" id="CHEBI:15377"/>
        <dbReference type="ChEBI" id="CHEBI:15378"/>
        <dbReference type="ChEBI" id="CHEBI:29985"/>
        <dbReference type="ChEBI" id="CHEBI:30616"/>
        <dbReference type="ChEBI" id="CHEBI:43474"/>
        <dbReference type="ChEBI" id="CHEBI:58359"/>
        <dbReference type="ChEBI" id="CHEBI:78515"/>
        <dbReference type="ChEBI" id="CHEBI:78516"/>
        <dbReference type="ChEBI" id="CHEBI:456216"/>
    </reaction>
</comment>
<dbReference type="Gene3D" id="1.10.20.60">
    <property type="entry name" value="Glu-tRNAGln amidotransferase C subunit, N-terminal domain"/>
    <property type="match status" value="1"/>
</dbReference>
<dbReference type="OrthoDB" id="26171at2"/>
<dbReference type="GO" id="GO:0016740">
    <property type="term" value="F:transferase activity"/>
    <property type="evidence" value="ECO:0007669"/>
    <property type="project" value="UniProtKB-KW"/>
</dbReference>
<dbReference type="GO" id="GO:0050567">
    <property type="term" value="F:glutaminyl-tRNA synthase (glutamine-hydrolyzing) activity"/>
    <property type="evidence" value="ECO:0007669"/>
    <property type="project" value="UniProtKB-UniRule"/>
</dbReference>
<dbReference type="Proteomes" id="UP000265800">
    <property type="component" value="Unassembled WGS sequence"/>
</dbReference>
<keyword evidence="1" id="KW-0648">Protein biosynthesis</keyword>
<keyword evidence="2" id="KW-0808">Transferase</keyword>
<dbReference type="GO" id="GO:0005524">
    <property type="term" value="F:ATP binding"/>
    <property type="evidence" value="ECO:0007669"/>
    <property type="project" value="UniProtKB-KW"/>
</dbReference>
<dbReference type="NCBIfam" id="TIGR00135">
    <property type="entry name" value="gatC"/>
    <property type="match status" value="1"/>
</dbReference>
<dbReference type="GO" id="GO:0070681">
    <property type="term" value="P:glutaminyl-tRNAGln biosynthesis via transamidation"/>
    <property type="evidence" value="ECO:0007669"/>
    <property type="project" value="TreeGrafter"/>
</dbReference>
<reference evidence="2 3" key="1">
    <citation type="submission" date="2018-08" db="EMBL/GenBank/DDBJ databases">
        <title>Meiothermus luteus KCTC 52599 genome sequencing project.</title>
        <authorList>
            <person name="Da Costa M.S."/>
            <person name="Albuquerque L."/>
            <person name="Raposo P."/>
            <person name="Froufe H.J.C."/>
            <person name="Barroso C.S."/>
            <person name="Egas C."/>
        </authorList>
    </citation>
    <scope>NUCLEOTIDE SEQUENCE [LARGE SCALE GENOMIC DNA]</scope>
    <source>
        <strain evidence="2 3">KCTC 52599</strain>
    </source>
</reference>
<dbReference type="PANTHER" id="PTHR15004">
    <property type="entry name" value="GLUTAMYL-TRNA(GLN) AMIDOTRANSFERASE SUBUNIT C, MITOCHONDRIAL"/>
    <property type="match status" value="1"/>
</dbReference>
<proteinExistence type="inferred from homology"/>
<evidence type="ECO:0000256" key="1">
    <source>
        <dbReference type="HAMAP-Rule" id="MF_00122"/>
    </source>
</evidence>
<sequence length="98" mass="11183">MTPVEITPELLQSLSRLARLSLSPEEARRLEGELRSIVSFFEQLQELDTQGLPEMARPIDLTNRLRPDQVRPSLSQQEALSVAIEEEEGQFKVPRVIE</sequence>
<dbReference type="GO" id="GO:0006450">
    <property type="term" value="P:regulation of translational fidelity"/>
    <property type="evidence" value="ECO:0007669"/>
    <property type="project" value="InterPro"/>
</dbReference>
<dbReference type="PANTHER" id="PTHR15004:SF0">
    <property type="entry name" value="GLUTAMYL-TRNA(GLN) AMIDOTRANSFERASE SUBUNIT C, MITOCHONDRIAL"/>
    <property type="match status" value="1"/>
</dbReference>
<keyword evidence="1" id="KW-0067">ATP-binding</keyword>
<comment type="subunit">
    <text evidence="1">Heterotrimer of A, B and C subunits.</text>
</comment>
<dbReference type="Pfam" id="PF02686">
    <property type="entry name" value="GatC"/>
    <property type="match status" value="1"/>
</dbReference>
<keyword evidence="1 2" id="KW-0436">Ligase</keyword>
<protein>
    <recommendedName>
        <fullName evidence="1">Aspartyl/glutamyl-tRNA(Asn/Gln) amidotransferase subunit C</fullName>
        <shortName evidence="1">Asp/Glu-ADT subunit C</shortName>
        <ecNumber evidence="1">6.3.5.-</ecNumber>
    </recommendedName>
</protein>
<dbReference type="HAMAP" id="MF_00122">
    <property type="entry name" value="GatC"/>
    <property type="match status" value="1"/>
</dbReference>
<dbReference type="InterPro" id="IPR003837">
    <property type="entry name" value="GatC"/>
</dbReference>
<name>A0A399ELV4_9DEIN</name>
<evidence type="ECO:0000313" key="2">
    <source>
        <dbReference type="EMBL" id="RIH84938.1"/>
    </source>
</evidence>
<comment type="similarity">
    <text evidence="1">Belongs to the GatC family.</text>
</comment>
<dbReference type="SUPFAM" id="SSF141000">
    <property type="entry name" value="Glu-tRNAGln amidotransferase C subunit"/>
    <property type="match status" value="1"/>
</dbReference>
<dbReference type="EC" id="6.3.5.-" evidence="1"/>
<gene>
    <name evidence="1 2" type="primary">gatC</name>
    <name evidence="2" type="ORF">Mlute_01743</name>
</gene>
<comment type="caution">
    <text evidence="2">The sequence shown here is derived from an EMBL/GenBank/DDBJ whole genome shotgun (WGS) entry which is preliminary data.</text>
</comment>
<evidence type="ECO:0000313" key="3">
    <source>
        <dbReference type="Proteomes" id="UP000265800"/>
    </source>
</evidence>
<keyword evidence="3" id="KW-1185">Reference proteome</keyword>
<comment type="function">
    <text evidence="1">Allows the formation of correctly charged Asn-tRNA(Asn) or Gln-tRNA(Gln) through the transamidation of misacylated Asp-tRNA(Asn) or Glu-tRNA(Gln) in organisms which lack either or both of asparaginyl-tRNA or glutaminyl-tRNA synthetases. The reaction takes place in the presence of glutamine and ATP through an activated phospho-Asp-tRNA(Asn) or phospho-Glu-tRNA(Gln).</text>
</comment>
<dbReference type="GO" id="GO:0006412">
    <property type="term" value="P:translation"/>
    <property type="evidence" value="ECO:0007669"/>
    <property type="project" value="UniProtKB-UniRule"/>
</dbReference>
<dbReference type="AlphaFoldDB" id="A0A399ELV4"/>
<keyword evidence="1" id="KW-0547">Nucleotide-binding</keyword>
<dbReference type="EMBL" id="QWKZ01000053">
    <property type="protein sequence ID" value="RIH84938.1"/>
    <property type="molecule type" value="Genomic_DNA"/>
</dbReference>
<organism evidence="2 3">
    <name type="scientific">Meiothermus luteus</name>
    <dbReference type="NCBI Taxonomy" id="2026184"/>
    <lineage>
        <taxon>Bacteria</taxon>
        <taxon>Thermotogati</taxon>
        <taxon>Deinococcota</taxon>
        <taxon>Deinococci</taxon>
        <taxon>Thermales</taxon>
        <taxon>Thermaceae</taxon>
        <taxon>Meiothermus</taxon>
    </lineage>
</organism>
<accession>A0A399ELV4</accession>
<dbReference type="InterPro" id="IPR036113">
    <property type="entry name" value="Asp/Glu-ADT_sf_sub_c"/>
</dbReference>
<comment type="catalytic activity">
    <reaction evidence="1">
        <text>L-glutamyl-tRNA(Gln) + L-glutamine + ATP + H2O = L-glutaminyl-tRNA(Gln) + L-glutamate + ADP + phosphate + H(+)</text>
        <dbReference type="Rhea" id="RHEA:17521"/>
        <dbReference type="Rhea" id="RHEA-COMP:9681"/>
        <dbReference type="Rhea" id="RHEA-COMP:9684"/>
        <dbReference type="ChEBI" id="CHEBI:15377"/>
        <dbReference type="ChEBI" id="CHEBI:15378"/>
        <dbReference type="ChEBI" id="CHEBI:29985"/>
        <dbReference type="ChEBI" id="CHEBI:30616"/>
        <dbReference type="ChEBI" id="CHEBI:43474"/>
        <dbReference type="ChEBI" id="CHEBI:58359"/>
        <dbReference type="ChEBI" id="CHEBI:78520"/>
        <dbReference type="ChEBI" id="CHEBI:78521"/>
        <dbReference type="ChEBI" id="CHEBI:456216"/>
    </reaction>
</comment>